<keyword evidence="2" id="KW-1185">Reference proteome</keyword>
<gene>
    <name evidence="1" type="ORF">FEE95_00020</name>
</gene>
<protein>
    <submittedName>
        <fullName evidence="1">Uncharacterized protein</fullName>
    </submittedName>
</protein>
<evidence type="ECO:0000313" key="1">
    <source>
        <dbReference type="EMBL" id="TMM57855.1"/>
    </source>
</evidence>
<accession>A0A5S3PS63</accession>
<comment type="caution">
    <text evidence="1">The sequence shown here is derived from an EMBL/GenBank/DDBJ whole genome shotgun (WGS) entry which is preliminary data.</text>
</comment>
<dbReference type="EMBL" id="VATY01000001">
    <property type="protein sequence ID" value="TMM57855.1"/>
    <property type="molecule type" value="Genomic_DNA"/>
</dbReference>
<dbReference type="Proteomes" id="UP000310314">
    <property type="component" value="Unassembled WGS sequence"/>
</dbReference>
<dbReference type="RefSeq" id="WP_138655787.1">
    <property type="nucleotide sequence ID" value="NZ_VATY01000001.1"/>
</dbReference>
<evidence type="ECO:0000313" key="2">
    <source>
        <dbReference type="Proteomes" id="UP000310314"/>
    </source>
</evidence>
<organism evidence="1 2">
    <name type="scientific">Maribacter algarum</name>
    <name type="common">ex Zhang et al. 2020</name>
    <dbReference type="NCBI Taxonomy" id="2578118"/>
    <lineage>
        <taxon>Bacteria</taxon>
        <taxon>Pseudomonadati</taxon>
        <taxon>Bacteroidota</taxon>
        <taxon>Flavobacteriia</taxon>
        <taxon>Flavobacteriales</taxon>
        <taxon>Flavobacteriaceae</taxon>
        <taxon>Maribacter</taxon>
    </lineage>
</organism>
<proteinExistence type="predicted"/>
<sequence>MQDQINDSDMMMSPINDVTIIRELRIGDNLPPQAAEKNGWPTDAFYVKCISTTLIVSKTYFQDVFKKLKKGDTFKAVIDKHDDKRLSHFKYFLSIDKRGI</sequence>
<reference evidence="1 2" key="1">
    <citation type="submission" date="2019-05" db="EMBL/GenBank/DDBJ databases">
        <authorList>
            <person name="Zhang J.-Y."/>
            <person name="Feg X."/>
            <person name="Du Z.-J."/>
        </authorList>
    </citation>
    <scope>NUCLEOTIDE SEQUENCE [LARGE SCALE GENOMIC DNA]</scope>
    <source>
        <strain evidence="1 2">RZ26</strain>
    </source>
</reference>
<name>A0A5S3PS63_9FLAO</name>
<dbReference type="AlphaFoldDB" id="A0A5S3PS63"/>